<feature type="region of interest" description="Disordered" evidence="1">
    <location>
        <begin position="237"/>
        <end position="261"/>
    </location>
</feature>
<accession>A0ABQ7VY57</accession>
<dbReference type="EMBL" id="JAIVGD010000005">
    <property type="protein sequence ID" value="KAH0773427.1"/>
    <property type="molecule type" value="Genomic_DNA"/>
</dbReference>
<evidence type="ECO:0000256" key="1">
    <source>
        <dbReference type="SAM" id="MobiDB-lite"/>
    </source>
</evidence>
<dbReference type="PANTHER" id="PTHR47481">
    <property type="match status" value="1"/>
</dbReference>
<dbReference type="Proteomes" id="UP000826656">
    <property type="component" value="Unassembled WGS sequence"/>
</dbReference>
<reference evidence="2 3" key="1">
    <citation type="journal article" date="2021" name="bioRxiv">
        <title>Chromosome-scale and haplotype-resolved genome assembly of a tetraploid potato cultivar.</title>
        <authorList>
            <person name="Sun H."/>
            <person name="Jiao W.-B."/>
            <person name="Krause K."/>
            <person name="Campoy J.A."/>
            <person name="Goel M."/>
            <person name="Folz-Donahue K."/>
            <person name="Kukat C."/>
            <person name="Huettel B."/>
            <person name="Schneeberger K."/>
        </authorList>
    </citation>
    <scope>NUCLEOTIDE SEQUENCE [LARGE SCALE GENOMIC DNA]</scope>
    <source>
        <strain evidence="2">SolTubOtavaFocal</strain>
        <tissue evidence="2">Leaves</tissue>
    </source>
</reference>
<feature type="compositionally biased region" description="Low complexity" evidence="1">
    <location>
        <begin position="179"/>
        <end position="201"/>
    </location>
</feature>
<sequence>MICGCGLNHYIDGSEPVPPRVLDGDQPNPTYKVWVRQDQLVGAETTRVAWEKLVAAYATGSKPLIRELKAQLHNLRRDNATIECYVQGVKAIADKLAALQHPVTNDNLVEFVLAGLGPAYRPFTRSFESHHEDVTFDVLYGMLLNEERQLKREDASNVISPIAQYTQSSISTQCGRGRGSTSRGRGRFSSHGSSPQSQSRHYAPTTHSGTYSGNPQPSSDFSGIACHNCEGKGHNARVCPSPRTTNGNRVSGHPSSNLASASSQAAQNWLMDSGTTHHLTFDLDNLAIHSAYHGPEEVILGNGSKFPISHIGKESLFISDKSYALDNLLHDLETRATLYKGPNDGGLYSLPILKSIFSPASYAASLGVWHARLAHTSYPTVRRDLPSNTFISSSCGSSSLCPTCAISKSHKIPFVESSFQATGL</sequence>
<gene>
    <name evidence="2" type="ORF">KY290_010564</name>
</gene>
<dbReference type="SUPFAM" id="SSF57756">
    <property type="entry name" value="Retrovirus zinc finger-like domains"/>
    <property type="match status" value="1"/>
</dbReference>
<comment type="caution">
    <text evidence="2">The sequence shown here is derived from an EMBL/GenBank/DDBJ whole genome shotgun (WGS) entry which is preliminary data.</text>
</comment>
<evidence type="ECO:0008006" key="4">
    <source>
        <dbReference type="Google" id="ProtNLM"/>
    </source>
</evidence>
<organism evidence="2 3">
    <name type="scientific">Solanum tuberosum</name>
    <name type="common">Potato</name>
    <dbReference type="NCBI Taxonomy" id="4113"/>
    <lineage>
        <taxon>Eukaryota</taxon>
        <taxon>Viridiplantae</taxon>
        <taxon>Streptophyta</taxon>
        <taxon>Embryophyta</taxon>
        <taxon>Tracheophyta</taxon>
        <taxon>Spermatophyta</taxon>
        <taxon>Magnoliopsida</taxon>
        <taxon>eudicotyledons</taxon>
        <taxon>Gunneridae</taxon>
        <taxon>Pentapetalae</taxon>
        <taxon>asterids</taxon>
        <taxon>lamiids</taxon>
        <taxon>Solanales</taxon>
        <taxon>Solanaceae</taxon>
        <taxon>Solanoideae</taxon>
        <taxon>Solaneae</taxon>
        <taxon>Solanum</taxon>
    </lineage>
</organism>
<dbReference type="Pfam" id="PF14223">
    <property type="entry name" value="Retrotran_gag_2"/>
    <property type="match status" value="1"/>
</dbReference>
<proteinExistence type="predicted"/>
<name>A0ABQ7VY57_SOLTU</name>
<evidence type="ECO:0000313" key="3">
    <source>
        <dbReference type="Proteomes" id="UP000826656"/>
    </source>
</evidence>
<feature type="compositionally biased region" description="Polar residues" evidence="1">
    <location>
        <begin position="205"/>
        <end position="217"/>
    </location>
</feature>
<dbReference type="InterPro" id="IPR036875">
    <property type="entry name" value="Znf_CCHC_sf"/>
</dbReference>
<dbReference type="PANTHER" id="PTHR47481:SF5">
    <property type="entry name" value="RIBONUCLEASE H-LIKE DOMAIN, GAG-PRE-INTEGRASE DOMAIN, GAG-POLYPEPTIDE OF LTR COPIA-TYPE-RELATED"/>
    <property type="match status" value="1"/>
</dbReference>
<keyword evidence="3" id="KW-1185">Reference proteome</keyword>
<feature type="region of interest" description="Disordered" evidence="1">
    <location>
        <begin position="170"/>
        <end position="217"/>
    </location>
</feature>
<protein>
    <recommendedName>
        <fullName evidence="4">CCHC-type domain-containing protein</fullName>
    </recommendedName>
</protein>
<evidence type="ECO:0000313" key="2">
    <source>
        <dbReference type="EMBL" id="KAH0773427.1"/>
    </source>
</evidence>